<feature type="compositionally biased region" description="Basic and acidic residues" evidence="10">
    <location>
        <begin position="511"/>
        <end position="530"/>
    </location>
</feature>
<dbReference type="Pfam" id="PF00041">
    <property type="entry name" value="fn3"/>
    <property type="match status" value="1"/>
</dbReference>
<dbReference type="PANTHER" id="PTHR48423">
    <property type="entry name" value="INTERLEUKIN-27 RECEPTOR SUBUNIT ALPHA"/>
    <property type="match status" value="1"/>
</dbReference>
<dbReference type="InterPro" id="IPR003961">
    <property type="entry name" value="FN3_dom"/>
</dbReference>
<keyword evidence="6" id="KW-1133">Transmembrane helix</keyword>
<feature type="domain" description="Fibronectin type-III" evidence="11">
    <location>
        <begin position="287"/>
        <end position="355"/>
    </location>
</feature>
<reference evidence="12" key="1">
    <citation type="submission" date="2025-08" db="UniProtKB">
        <authorList>
            <consortium name="Ensembl"/>
        </authorList>
    </citation>
    <scope>IDENTIFICATION</scope>
</reference>
<evidence type="ECO:0000256" key="10">
    <source>
        <dbReference type="SAM" id="MobiDB-lite"/>
    </source>
</evidence>
<dbReference type="InterPro" id="IPR036116">
    <property type="entry name" value="FN3_sf"/>
</dbReference>
<dbReference type="AlphaFoldDB" id="A0A3B4BF09"/>
<keyword evidence="13" id="KW-1185">Reference proteome</keyword>
<organism evidence="12 13">
    <name type="scientific">Periophthalmus magnuspinnatus</name>
    <dbReference type="NCBI Taxonomy" id="409849"/>
    <lineage>
        <taxon>Eukaryota</taxon>
        <taxon>Metazoa</taxon>
        <taxon>Chordata</taxon>
        <taxon>Craniata</taxon>
        <taxon>Vertebrata</taxon>
        <taxon>Euteleostomi</taxon>
        <taxon>Actinopterygii</taxon>
        <taxon>Neopterygii</taxon>
        <taxon>Teleostei</taxon>
        <taxon>Neoteleostei</taxon>
        <taxon>Acanthomorphata</taxon>
        <taxon>Gobiaria</taxon>
        <taxon>Gobiiformes</taxon>
        <taxon>Gobioidei</taxon>
        <taxon>Gobiidae</taxon>
        <taxon>Oxudercinae</taxon>
        <taxon>Periophthalmus</taxon>
    </lineage>
</organism>
<protein>
    <recommendedName>
        <fullName evidence="11">Fibronectin type-III domain-containing protein</fullName>
    </recommendedName>
</protein>
<keyword evidence="7" id="KW-0472">Membrane</keyword>
<feature type="compositionally biased region" description="Basic and acidic residues" evidence="10">
    <location>
        <begin position="467"/>
        <end position="476"/>
    </location>
</feature>
<sequence length="530" mass="60109">RNYFTSHSELRVWIQTQDQDGTVFNSKTVSFNTMFISSQHRSSFYGKSLCISPFQQKEGGVSGSYTLNNPEPCTNYSFQVRCACGTSMMSGWSKVHVIRSAERAPIGKLDIWRDCDMLRPSSNCVLTWKRLPMSQARGHILGYNLTLYYNNGTNSVLNMSAAESVCMICNEVQCYHNSSLKDVKFVSFNAYNALGMTAPSHLAVQTPGIHIKAIDLKMNRNNLSVSWNATWISDNISEFVVQYKEAGSPLGKGLDWVRVNTRQFKNYTAYQVSVFTISYTLSKEVLPAKVPLFKVLTYGTTHVTLLWETVLMSVHNVYNVSAYPQMENRTFTLTNLTEDHNYKVWIKAVNQAGSGPNTTVLFKTQDTENIGMKELNYTFSNIIFFVVKNKTCPIAFLDKKIPDPHNMLCFVSFIDNPATEQHPKMSIIEIVNISQRAFTSKMADQMNCDIGDNIVEEGRQKTQCGSGKEEYSKMIDSDEDKNEEEEDNDTCSSSSGGDHAGYEQHFMPTELDIKAVEERERTERSWDEMM</sequence>
<comment type="similarity">
    <text evidence="2">Belongs to the type I cytokine receptor family. Type 2 subfamily.</text>
</comment>
<evidence type="ECO:0000313" key="13">
    <source>
        <dbReference type="Proteomes" id="UP000261520"/>
    </source>
</evidence>
<evidence type="ECO:0000256" key="3">
    <source>
        <dbReference type="ARBA" id="ARBA00022692"/>
    </source>
</evidence>
<dbReference type="Gene3D" id="2.60.40.10">
    <property type="entry name" value="Immunoglobulins"/>
    <property type="match status" value="3"/>
</dbReference>
<keyword evidence="9" id="KW-0325">Glycoprotein</keyword>
<keyword evidence="8" id="KW-0675">Receptor</keyword>
<keyword evidence="5" id="KW-0677">Repeat</keyword>
<dbReference type="STRING" id="409849.ENSPMGP00000028408"/>
<dbReference type="Ensembl" id="ENSPMGT00000030243.1">
    <property type="protein sequence ID" value="ENSPMGP00000028408.1"/>
    <property type="gene ID" value="ENSPMGG00000022859.1"/>
</dbReference>
<evidence type="ECO:0000256" key="1">
    <source>
        <dbReference type="ARBA" id="ARBA00004479"/>
    </source>
</evidence>
<evidence type="ECO:0000256" key="2">
    <source>
        <dbReference type="ARBA" id="ARBA00008921"/>
    </source>
</evidence>
<keyword evidence="3" id="KW-0812">Transmembrane</keyword>
<dbReference type="InterPro" id="IPR052672">
    <property type="entry name" value="Type1_Cytokine_Rcpt_Type2"/>
</dbReference>
<evidence type="ECO:0000259" key="11">
    <source>
        <dbReference type="SMART" id="SM00060"/>
    </source>
</evidence>
<dbReference type="InterPro" id="IPR013783">
    <property type="entry name" value="Ig-like_fold"/>
</dbReference>
<reference evidence="12" key="2">
    <citation type="submission" date="2025-09" db="UniProtKB">
        <authorList>
            <consortium name="Ensembl"/>
        </authorList>
    </citation>
    <scope>IDENTIFICATION</scope>
</reference>
<feature type="region of interest" description="Disordered" evidence="10">
    <location>
        <begin position="459"/>
        <end position="530"/>
    </location>
</feature>
<evidence type="ECO:0000256" key="7">
    <source>
        <dbReference type="ARBA" id="ARBA00023136"/>
    </source>
</evidence>
<dbReference type="GO" id="GO:0005886">
    <property type="term" value="C:plasma membrane"/>
    <property type="evidence" value="ECO:0007669"/>
    <property type="project" value="UniProtKB-ARBA"/>
</dbReference>
<evidence type="ECO:0000256" key="8">
    <source>
        <dbReference type="ARBA" id="ARBA00023170"/>
    </source>
</evidence>
<evidence type="ECO:0000256" key="5">
    <source>
        <dbReference type="ARBA" id="ARBA00022737"/>
    </source>
</evidence>
<feature type="domain" description="Fibronectin type-III" evidence="11">
    <location>
        <begin position="204"/>
        <end position="282"/>
    </location>
</feature>
<dbReference type="Proteomes" id="UP000261520">
    <property type="component" value="Unplaced"/>
</dbReference>
<evidence type="ECO:0000256" key="4">
    <source>
        <dbReference type="ARBA" id="ARBA00022729"/>
    </source>
</evidence>
<dbReference type="SUPFAM" id="SSF49265">
    <property type="entry name" value="Fibronectin type III"/>
    <property type="match status" value="2"/>
</dbReference>
<feature type="compositionally biased region" description="Acidic residues" evidence="10">
    <location>
        <begin position="477"/>
        <end position="489"/>
    </location>
</feature>
<dbReference type="SMART" id="SM00060">
    <property type="entry name" value="FN3"/>
    <property type="match status" value="2"/>
</dbReference>
<evidence type="ECO:0000256" key="6">
    <source>
        <dbReference type="ARBA" id="ARBA00022989"/>
    </source>
</evidence>
<keyword evidence="4" id="KW-0732">Signal</keyword>
<evidence type="ECO:0000256" key="9">
    <source>
        <dbReference type="ARBA" id="ARBA00023180"/>
    </source>
</evidence>
<name>A0A3B4BF09_9GOBI</name>
<proteinExistence type="inferred from homology"/>
<dbReference type="CDD" id="cd00063">
    <property type="entry name" value="FN3"/>
    <property type="match status" value="1"/>
</dbReference>
<comment type="subcellular location">
    <subcellularLocation>
        <location evidence="1">Membrane</location>
        <topology evidence="1">Single-pass type I membrane protein</topology>
    </subcellularLocation>
</comment>
<dbReference type="PANTHER" id="PTHR48423:SF1">
    <property type="entry name" value="INTERLEUKIN-27 RECEPTOR SUBUNIT ALPHA"/>
    <property type="match status" value="1"/>
</dbReference>
<accession>A0A3B4BF09</accession>
<evidence type="ECO:0000313" key="12">
    <source>
        <dbReference type="Ensembl" id="ENSPMGP00000028408.1"/>
    </source>
</evidence>